<dbReference type="VEuPathDB" id="FungiDB:RhiirFUN_017987"/>
<dbReference type="HOGENOM" id="CLU_1455144_0_0_1"/>
<sequence length="186" mass="22253">MCCWDIRREYERKLAKRYVSRAKISLVDSFPSFPNNENADENDKVLYKDVDKNDTKKRIEILEITTKGRIERLEAMLEEFYLDASYFKTLKEFLLLSVFKKRKREINDNENRFSDIDLFNVPTFQDRIYVSIPPLALDAEDGLNLFIKRIILLKKYTFLFYFQFIHDSKFRSSVGNLSLLIEQIMC</sequence>
<protein>
    <submittedName>
        <fullName evidence="1">Uncharacterized protein</fullName>
    </submittedName>
</protein>
<proteinExistence type="predicted"/>
<dbReference type="EMBL" id="KI295910">
    <property type="protein sequence ID" value="ESA02168.1"/>
    <property type="molecule type" value="Genomic_DNA"/>
</dbReference>
<reference evidence="1" key="1">
    <citation type="submission" date="2013-07" db="EMBL/GenBank/DDBJ databases">
        <title>The genome of an arbuscular mycorrhizal fungus provides insights into the evolution of the oldest plant symbiosis.</title>
        <authorList>
            <consortium name="DOE Joint Genome Institute"/>
            <person name="Tisserant E."/>
            <person name="Malbreil M."/>
            <person name="Kuo A."/>
            <person name="Kohler A."/>
            <person name="Symeonidi A."/>
            <person name="Balestrini R."/>
            <person name="Charron P."/>
            <person name="Duensing N."/>
            <person name="Frei-dit-Frey N."/>
            <person name="Gianinazzi-Pearson V."/>
            <person name="Gilbert B."/>
            <person name="Handa Y."/>
            <person name="Hijri M."/>
            <person name="Kaul R."/>
            <person name="Kawaguchi M."/>
            <person name="Krajinski F."/>
            <person name="Lammers P."/>
            <person name="Lapierre D."/>
            <person name="Masclaux F.G."/>
            <person name="Murat C."/>
            <person name="Morin E."/>
            <person name="Ndikumana S."/>
            <person name="Pagni M."/>
            <person name="Petitpierre D."/>
            <person name="Requena N."/>
            <person name="Rosikiewicz P."/>
            <person name="Riley R."/>
            <person name="Saito K."/>
            <person name="San Clemente H."/>
            <person name="Shapiro H."/>
            <person name="van Tuinen D."/>
            <person name="Becard G."/>
            <person name="Bonfante P."/>
            <person name="Paszkowski U."/>
            <person name="Shachar-Hill Y."/>
            <person name="Young J.P."/>
            <person name="Sanders I.R."/>
            <person name="Henrissat B."/>
            <person name="Rensing S.A."/>
            <person name="Grigoriev I.V."/>
            <person name="Corradi N."/>
            <person name="Roux C."/>
            <person name="Martin F."/>
        </authorList>
    </citation>
    <scope>NUCLEOTIDE SEQUENCE</scope>
    <source>
        <strain evidence="1">DAOM 197198</strain>
    </source>
</reference>
<evidence type="ECO:0000313" key="1">
    <source>
        <dbReference type="EMBL" id="ESA02168.1"/>
    </source>
</evidence>
<accession>U9T768</accession>
<dbReference type="AlphaFoldDB" id="U9T768"/>
<organism evidence="1">
    <name type="scientific">Rhizophagus irregularis (strain DAOM 181602 / DAOM 197198 / MUCL 43194)</name>
    <name type="common">Arbuscular mycorrhizal fungus</name>
    <name type="synonym">Glomus intraradices</name>
    <dbReference type="NCBI Taxonomy" id="747089"/>
    <lineage>
        <taxon>Eukaryota</taxon>
        <taxon>Fungi</taxon>
        <taxon>Fungi incertae sedis</taxon>
        <taxon>Mucoromycota</taxon>
        <taxon>Glomeromycotina</taxon>
        <taxon>Glomeromycetes</taxon>
        <taxon>Glomerales</taxon>
        <taxon>Glomeraceae</taxon>
        <taxon>Rhizophagus</taxon>
    </lineage>
</organism>
<name>U9T768_RHIID</name>
<gene>
    <name evidence="1" type="ORF">GLOINDRAFT_83378</name>
</gene>